<feature type="domain" description="NodB homology" evidence="2">
    <location>
        <begin position="151"/>
        <end position="333"/>
    </location>
</feature>
<feature type="region of interest" description="Disordered" evidence="1">
    <location>
        <begin position="1"/>
        <end position="24"/>
    </location>
</feature>
<evidence type="ECO:0000313" key="3">
    <source>
        <dbReference type="EMBL" id="GAA2152564.1"/>
    </source>
</evidence>
<feature type="compositionally biased region" description="Low complexity" evidence="1">
    <location>
        <begin position="54"/>
        <end position="103"/>
    </location>
</feature>
<dbReference type="InterPro" id="IPR011330">
    <property type="entry name" value="Glyco_hydro/deAcase_b/a-brl"/>
</dbReference>
<name>A0ABP5LW20_9ACTN</name>
<sequence length="337" mass="33404">MRDRRTATAPATDRPKRTRRRTAAGAALLAAGVAVVATGCGPTHGISQDAAAPVAEVAPAAPASPSAASPASPSDTAGPGSALPSASSGESGPSAPATSATTAQANRIPAPRVPAAGASATGSPTAGATGATGATGGPVIPVIGHTASGGRTVALTFDDGPGPYTGQILDVLARYGVKATFCEIGKQAAADPAAVQRIVAAGHRLCDHTVDHPQPMHTLPHDRQVSEIDDAAAAITKAGGAGTRIGWFRAPGGDFSAENKQIAARAGLKSLGWTVDTRDWSRPGVPAILAAVQQELKPGGVVLMHDGGGDRSESVAALELLIPSLIAQGYTFDFPAA</sequence>
<dbReference type="PROSITE" id="PS51677">
    <property type="entry name" value="NODB"/>
    <property type="match status" value="1"/>
</dbReference>
<dbReference type="Gene3D" id="3.20.20.370">
    <property type="entry name" value="Glycoside hydrolase/deacetylase"/>
    <property type="match status" value="1"/>
</dbReference>
<dbReference type="SUPFAM" id="SSF88713">
    <property type="entry name" value="Glycoside hydrolase/deacetylase"/>
    <property type="match status" value="1"/>
</dbReference>
<dbReference type="Pfam" id="PF01522">
    <property type="entry name" value="Polysacc_deac_1"/>
    <property type="match status" value="1"/>
</dbReference>
<dbReference type="RefSeq" id="WP_344468133.1">
    <property type="nucleotide sequence ID" value="NZ_BAAANT010000035.1"/>
</dbReference>
<organism evidence="3 4">
    <name type="scientific">Kitasatospora kazusensis</name>
    <dbReference type="NCBI Taxonomy" id="407974"/>
    <lineage>
        <taxon>Bacteria</taxon>
        <taxon>Bacillati</taxon>
        <taxon>Actinomycetota</taxon>
        <taxon>Actinomycetes</taxon>
        <taxon>Kitasatosporales</taxon>
        <taxon>Streptomycetaceae</taxon>
        <taxon>Kitasatospora</taxon>
    </lineage>
</organism>
<dbReference type="InterPro" id="IPR050248">
    <property type="entry name" value="Polysacc_deacetylase_ArnD"/>
</dbReference>
<comment type="caution">
    <text evidence="3">The sequence shown here is derived from an EMBL/GenBank/DDBJ whole genome shotgun (WGS) entry which is preliminary data.</text>
</comment>
<evidence type="ECO:0000259" key="2">
    <source>
        <dbReference type="PROSITE" id="PS51677"/>
    </source>
</evidence>
<proteinExistence type="predicted"/>
<dbReference type="Proteomes" id="UP001422759">
    <property type="component" value="Unassembled WGS sequence"/>
</dbReference>
<feature type="compositionally biased region" description="Low complexity" evidence="1">
    <location>
        <begin position="114"/>
        <end position="132"/>
    </location>
</feature>
<dbReference type="PANTHER" id="PTHR10587:SF137">
    <property type="entry name" value="4-DEOXY-4-FORMAMIDO-L-ARABINOSE-PHOSPHOUNDECAPRENOL DEFORMYLASE ARND-RELATED"/>
    <property type="match status" value="1"/>
</dbReference>
<dbReference type="PANTHER" id="PTHR10587">
    <property type="entry name" value="GLYCOSYL TRANSFERASE-RELATED"/>
    <property type="match status" value="1"/>
</dbReference>
<protein>
    <recommendedName>
        <fullName evidence="2">NodB homology domain-containing protein</fullName>
    </recommendedName>
</protein>
<evidence type="ECO:0000256" key="1">
    <source>
        <dbReference type="SAM" id="MobiDB-lite"/>
    </source>
</evidence>
<reference evidence="4" key="1">
    <citation type="journal article" date="2019" name="Int. J. Syst. Evol. Microbiol.">
        <title>The Global Catalogue of Microorganisms (GCM) 10K type strain sequencing project: providing services to taxonomists for standard genome sequencing and annotation.</title>
        <authorList>
            <consortium name="The Broad Institute Genomics Platform"/>
            <consortium name="The Broad Institute Genome Sequencing Center for Infectious Disease"/>
            <person name="Wu L."/>
            <person name="Ma J."/>
        </authorList>
    </citation>
    <scope>NUCLEOTIDE SEQUENCE [LARGE SCALE GENOMIC DNA]</scope>
    <source>
        <strain evidence="4">JCM 14560</strain>
    </source>
</reference>
<gene>
    <name evidence="3" type="ORF">GCM10009760_49310</name>
</gene>
<dbReference type="EMBL" id="BAAANT010000035">
    <property type="protein sequence ID" value="GAA2152564.1"/>
    <property type="molecule type" value="Genomic_DNA"/>
</dbReference>
<feature type="region of interest" description="Disordered" evidence="1">
    <location>
        <begin position="54"/>
        <end position="135"/>
    </location>
</feature>
<dbReference type="CDD" id="cd10917">
    <property type="entry name" value="CE4_NodB_like_6s_7s"/>
    <property type="match status" value="1"/>
</dbReference>
<evidence type="ECO:0000313" key="4">
    <source>
        <dbReference type="Proteomes" id="UP001422759"/>
    </source>
</evidence>
<accession>A0ABP5LW20</accession>
<keyword evidence="4" id="KW-1185">Reference proteome</keyword>
<dbReference type="InterPro" id="IPR002509">
    <property type="entry name" value="NODB_dom"/>
</dbReference>